<dbReference type="OrthoDB" id="9798009at2"/>
<proteinExistence type="inferred from homology"/>
<evidence type="ECO:0000256" key="2">
    <source>
        <dbReference type="ARBA" id="ARBA00022475"/>
    </source>
</evidence>
<sequence length="498" mass="55443">MSPGKFLEELFYKAPSELWTDIFICLILGIFVLAVYEASRKKHSRFLEHAPNVMTSLGILGTFTGIVIGLLHFQPDQIDTSINLLLEGLKTAFITSLVGLFASIVFKGLDAWKFAPMRDADNVKEDITPKDIYSQLSDQTDLLTQLRESLSGNEDGSLNGQLKNLRFDLQQATTKRESDQKAFAEKLWSQMENFAEVLSKSATEQAIKALDNVIQDFNQKLTTEFGENFKALDESVKKLVVWQEQYMEQLNQMSVQYGEGVSAIDSTREAVSIISEKTGEIPASMDQLKGVMEVNQHQIAELQRHLEAFVSMRDRAIEAVPEIQSKVEDVGLQLQQGAQEMQRVVSQGATEFSDSVNQTNAAIISMADSLTVNADSITTTLRDGSTEVSNKTRDMVGRLDHSSQHLQAEIERRITAALQSLKDNSETTLGGVESHIKGVVEQTGKNVNTQLKAMDDALQQELTRVMEKLGSTLGGIARKMTEEYNRMVTHTPPGNDRR</sequence>
<feature type="transmembrane region" description="Helical" evidence="7">
    <location>
        <begin position="91"/>
        <end position="109"/>
    </location>
</feature>
<gene>
    <name evidence="9" type="ORF">EZMO1_2003</name>
</gene>
<evidence type="ECO:0000313" key="10">
    <source>
        <dbReference type="Proteomes" id="UP000071065"/>
    </source>
</evidence>
<comment type="similarity">
    <text evidence="6">Belongs to the exbB/tolQ family.</text>
</comment>
<dbReference type="KEGG" id="emp:EZMO1_2003"/>
<reference evidence="9 10" key="1">
    <citation type="journal article" date="2016" name="Front. Microbiol.">
        <title>Genomic Insight into the Host-Endosymbiont Relationship of Endozoicomonas montiporae CL-33(T) with its Coral Host.</title>
        <authorList>
            <person name="Ding J.-Y."/>
            <person name="Shiu J.-H."/>
            <person name="Chen W.-M."/>
            <person name="Chiang Y.-R."/>
            <person name="Tang S.-L."/>
        </authorList>
    </citation>
    <scope>NUCLEOTIDE SEQUENCE [LARGE SCALE GENOMIC DNA]</scope>
    <source>
        <strain evidence="9 10">CL-33</strain>
    </source>
</reference>
<keyword evidence="2" id="KW-1003">Cell membrane</keyword>
<protein>
    <recommendedName>
        <fullName evidence="8">MotA/TolQ/ExbB proton channel domain-containing protein</fullName>
    </recommendedName>
</protein>
<dbReference type="Gene3D" id="1.20.120.20">
    <property type="entry name" value="Apolipoprotein"/>
    <property type="match status" value="1"/>
</dbReference>
<accession>A0A142BBJ9</accession>
<dbReference type="RefSeq" id="WP_051789391.1">
    <property type="nucleotide sequence ID" value="NZ_CP013251.1"/>
</dbReference>
<name>A0A142BBJ9_9GAMM</name>
<dbReference type="PATRIC" id="fig|570277.3.peg.2148"/>
<evidence type="ECO:0000256" key="3">
    <source>
        <dbReference type="ARBA" id="ARBA00022692"/>
    </source>
</evidence>
<evidence type="ECO:0000313" key="9">
    <source>
        <dbReference type="EMBL" id="AMO56125.1"/>
    </source>
</evidence>
<evidence type="ECO:0000256" key="5">
    <source>
        <dbReference type="ARBA" id="ARBA00023136"/>
    </source>
</evidence>
<dbReference type="Pfam" id="PF01618">
    <property type="entry name" value="MotA_ExbB"/>
    <property type="match status" value="1"/>
</dbReference>
<dbReference type="AlphaFoldDB" id="A0A142BBJ9"/>
<keyword evidence="6" id="KW-0653">Protein transport</keyword>
<keyword evidence="4 7" id="KW-1133">Transmembrane helix</keyword>
<evidence type="ECO:0000256" key="6">
    <source>
        <dbReference type="RuleBase" id="RU004057"/>
    </source>
</evidence>
<dbReference type="GO" id="GO:0015031">
    <property type="term" value="P:protein transport"/>
    <property type="evidence" value="ECO:0007669"/>
    <property type="project" value="UniProtKB-KW"/>
</dbReference>
<feature type="transmembrane region" description="Helical" evidence="7">
    <location>
        <begin position="18"/>
        <end position="38"/>
    </location>
</feature>
<dbReference type="Proteomes" id="UP000071065">
    <property type="component" value="Chromosome"/>
</dbReference>
<keyword evidence="5 7" id="KW-0472">Membrane</keyword>
<dbReference type="InterPro" id="IPR002898">
    <property type="entry name" value="MotA_ExbB_proton_chnl"/>
</dbReference>
<feature type="transmembrane region" description="Helical" evidence="7">
    <location>
        <begin position="50"/>
        <end position="71"/>
    </location>
</feature>
<evidence type="ECO:0000256" key="7">
    <source>
        <dbReference type="SAM" id="Phobius"/>
    </source>
</evidence>
<keyword evidence="6" id="KW-0813">Transport</keyword>
<evidence type="ECO:0000256" key="4">
    <source>
        <dbReference type="ARBA" id="ARBA00022989"/>
    </source>
</evidence>
<keyword evidence="3 7" id="KW-0812">Transmembrane</keyword>
<evidence type="ECO:0000259" key="8">
    <source>
        <dbReference type="Pfam" id="PF01618"/>
    </source>
</evidence>
<dbReference type="STRING" id="570277.EZMO1_2003"/>
<dbReference type="GO" id="GO:0005886">
    <property type="term" value="C:plasma membrane"/>
    <property type="evidence" value="ECO:0007669"/>
    <property type="project" value="UniProtKB-SubCell"/>
</dbReference>
<dbReference type="EMBL" id="CP013251">
    <property type="protein sequence ID" value="AMO56125.1"/>
    <property type="molecule type" value="Genomic_DNA"/>
</dbReference>
<feature type="domain" description="MotA/TolQ/ExbB proton channel" evidence="8">
    <location>
        <begin position="37"/>
        <end position="106"/>
    </location>
</feature>
<organism evidence="9 10">
    <name type="scientific">Endozoicomonas montiporae CL-33</name>
    <dbReference type="NCBI Taxonomy" id="570277"/>
    <lineage>
        <taxon>Bacteria</taxon>
        <taxon>Pseudomonadati</taxon>
        <taxon>Pseudomonadota</taxon>
        <taxon>Gammaproteobacteria</taxon>
        <taxon>Oceanospirillales</taxon>
        <taxon>Endozoicomonadaceae</taxon>
        <taxon>Endozoicomonas</taxon>
    </lineage>
</organism>
<comment type="subcellular location">
    <subcellularLocation>
        <location evidence="1">Cell membrane</location>
        <topology evidence="1">Multi-pass membrane protein</topology>
    </subcellularLocation>
    <subcellularLocation>
        <location evidence="6">Membrane</location>
        <topology evidence="6">Multi-pass membrane protein</topology>
    </subcellularLocation>
</comment>
<evidence type="ECO:0000256" key="1">
    <source>
        <dbReference type="ARBA" id="ARBA00004651"/>
    </source>
</evidence>